<protein>
    <recommendedName>
        <fullName evidence="3">Exonuclease domain-containing protein</fullName>
    </recommendedName>
</protein>
<dbReference type="InterPro" id="IPR036397">
    <property type="entry name" value="RNaseH_sf"/>
</dbReference>
<evidence type="ECO:0000313" key="2">
    <source>
        <dbReference type="EMBL" id="QHS95094.1"/>
    </source>
</evidence>
<dbReference type="SUPFAM" id="SSF53098">
    <property type="entry name" value="Ribonuclease H-like"/>
    <property type="match status" value="1"/>
</dbReference>
<reference evidence="2" key="1">
    <citation type="journal article" date="2020" name="Nature">
        <title>Giant virus diversity and host interactions through global metagenomics.</title>
        <authorList>
            <person name="Schulz F."/>
            <person name="Roux S."/>
            <person name="Paez-Espino D."/>
            <person name="Jungbluth S."/>
            <person name="Walsh D.A."/>
            <person name="Denef V.J."/>
            <person name="McMahon K.D."/>
            <person name="Konstantinidis K.T."/>
            <person name="Eloe-Fadrosh E.A."/>
            <person name="Kyrpides N.C."/>
            <person name="Woyke T."/>
        </authorList>
    </citation>
    <scope>NUCLEOTIDE SEQUENCE</scope>
    <source>
        <strain evidence="2">GVMAG-M-3300018428-16</strain>
    </source>
</reference>
<proteinExistence type="predicted"/>
<dbReference type="Gene3D" id="3.30.420.10">
    <property type="entry name" value="Ribonuclease H-like superfamily/Ribonuclease H"/>
    <property type="match status" value="1"/>
</dbReference>
<dbReference type="InterPro" id="IPR012337">
    <property type="entry name" value="RNaseH-like_sf"/>
</dbReference>
<sequence length="349" mass="41349">MDNKILIFDTETSGLPELDHLNYKQKNELYNKLLAFDEDSWANNLQKFPELMQLTYFIYNLGNNQVEKIYDNYVNLDDETKRRLLNKITNEKNNNNNRGATILENNLKRLEESNDKKNLDDMVTEFLNDVKECKSVVGHNIDFDILMMISSAKRTGNENAEYLSYDNLNKVCTMKNGVNVCKIQQMKRRKGNDGNYIKDQEGKFVLEPWINIVKVEKEGEMIEEERPVYKPPKLIELFKKLYNIEINEDNLHDSKYDVLITLLVYIKMQDPEYNPLAEASAEASDVMKEFYKLVNDIMNTTPKIGGKKRKTRRNKRKTQKRRVKRTSKRRVKRKSKRRVKRKSKRNVRK</sequence>
<dbReference type="EMBL" id="MN739239">
    <property type="protein sequence ID" value="QHS95094.1"/>
    <property type="molecule type" value="Genomic_DNA"/>
</dbReference>
<accession>A0A6C0BU47</accession>
<evidence type="ECO:0008006" key="3">
    <source>
        <dbReference type="Google" id="ProtNLM"/>
    </source>
</evidence>
<organism evidence="2">
    <name type="scientific">viral metagenome</name>
    <dbReference type="NCBI Taxonomy" id="1070528"/>
    <lineage>
        <taxon>unclassified sequences</taxon>
        <taxon>metagenomes</taxon>
        <taxon>organismal metagenomes</taxon>
    </lineage>
</organism>
<feature type="compositionally biased region" description="Basic residues" evidence="1">
    <location>
        <begin position="305"/>
        <end position="349"/>
    </location>
</feature>
<dbReference type="AlphaFoldDB" id="A0A6C0BU47"/>
<feature type="region of interest" description="Disordered" evidence="1">
    <location>
        <begin position="301"/>
        <end position="349"/>
    </location>
</feature>
<name>A0A6C0BU47_9ZZZZ</name>
<evidence type="ECO:0000256" key="1">
    <source>
        <dbReference type="SAM" id="MobiDB-lite"/>
    </source>
</evidence>
<dbReference type="GO" id="GO:0003676">
    <property type="term" value="F:nucleic acid binding"/>
    <property type="evidence" value="ECO:0007669"/>
    <property type="project" value="InterPro"/>
</dbReference>